<comment type="caution">
    <text evidence="1">The sequence shown here is derived from an EMBL/GenBank/DDBJ whole genome shotgun (WGS) entry which is preliminary data.</text>
</comment>
<reference evidence="1" key="1">
    <citation type="submission" date="2020-07" db="EMBL/GenBank/DDBJ databases">
        <title>The High-quality genome of the commercially important snow crab, Chionoecetes opilio.</title>
        <authorList>
            <person name="Jeong J.-H."/>
            <person name="Ryu S."/>
        </authorList>
    </citation>
    <scope>NUCLEOTIDE SEQUENCE</scope>
    <source>
        <strain evidence="1">MADBK_172401_WGS</strain>
        <tissue evidence="1">Digestive gland</tissue>
    </source>
</reference>
<evidence type="ECO:0000313" key="2">
    <source>
        <dbReference type="Proteomes" id="UP000770661"/>
    </source>
</evidence>
<dbReference type="EMBL" id="JACEEZ010000703">
    <property type="protein sequence ID" value="KAG0729885.1"/>
    <property type="molecule type" value="Genomic_DNA"/>
</dbReference>
<sequence>MALIQKMHGENDTFEELSDRILAAALHAGQGSERIDVVFDTYTEESIKAAERVIRGSNEGISFSEIRPAHKIMNWRRLLACSQTKEKLVVVSAESWKHETNREKLGNRTLYVTCGEKCLVLTRDRWKLVQALECSHEEADTRMFLHAKHAATPYKTIILVADDTDVLIISLHLSRTSIVSSSSDEEQRFESE</sequence>
<evidence type="ECO:0000313" key="1">
    <source>
        <dbReference type="EMBL" id="KAG0729885.1"/>
    </source>
</evidence>
<name>A0A8J5D5M6_CHIOP</name>
<accession>A0A8J5D5M6</accession>
<dbReference type="PANTHER" id="PTHR46704">
    <property type="entry name" value="CXC DOMAIN-CONTAINING PROTEIN-RELATED"/>
    <property type="match status" value="1"/>
</dbReference>
<keyword evidence="2" id="KW-1185">Reference proteome</keyword>
<proteinExistence type="predicted"/>
<gene>
    <name evidence="1" type="ORF">GWK47_029408</name>
</gene>
<dbReference type="Proteomes" id="UP000770661">
    <property type="component" value="Unassembled WGS sequence"/>
</dbReference>
<dbReference type="PANTHER" id="PTHR46704:SF9">
    <property type="entry name" value="BHLH DOMAIN-CONTAINING PROTEIN"/>
    <property type="match status" value="1"/>
</dbReference>
<protein>
    <submittedName>
        <fullName evidence="1">Uncharacterized protein</fullName>
    </submittedName>
</protein>
<organism evidence="1 2">
    <name type="scientific">Chionoecetes opilio</name>
    <name type="common">Atlantic snow crab</name>
    <name type="synonym">Cancer opilio</name>
    <dbReference type="NCBI Taxonomy" id="41210"/>
    <lineage>
        <taxon>Eukaryota</taxon>
        <taxon>Metazoa</taxon>
        <taxon>Ecdysozoa</taxon>
        <taxon>Arthropoda</taxon>
        <taxon>Crustacea</taxon>
        <taxon>Multicrustacea</taxon>
        <taxon>Malacostraca</taxon>
        <taxon>Eumalacostraca</taxon>
        <taxon>Eucarida</taxon>
        <taxon>Decapoda</taxon>
        <taxon>Pleocyemata</taxon>
        <taxon>Brachyura</taxon>
        <taxon>Eubrachyura</taxon>
        <taxon>Majoidea</taxon>
        <taxon>Majidae</taxon>
        <taxon>Chionoecetes</taxon>
    </lineage>
</organism>
<dbReference type="AlphaFoldDB" id="A0A8J5D5M6"/>
<dbReference type="OrthoDB" id="7699677at2759"/>